<protein>
    <submittedName>
        <fullName evidence="2">Hypothetical_protein</fullName>
    </submittedName>
</protein>
<sequence length="99" mass="11864">MLVWKLINNVICEATHQLQLFYPRIFTFVKVNYSISEDIFITNATEYELKNLYYIDELNMDINQPEPNITAERYYPEAMYTKVELEILISHYIQMSALE</sequence>
<accession>A0AA86PNG5</accession>
<dbReference type="AlphaFoldDB" id="A0AA86PNG5"/>
<evidence type="ECO:0000313" key="2">
    <source>
        <dbReference type="EMBL" id="CAL6014822.1"/>
    </source>
</evidence>
<evidence type="ECO:0000313" key="3">
    <source>
        <dbReference type="Proteomes" id="UP001642409"/>
    </source>
</evidence>
<reference evidence="2 3" key="2">
    <citation type="submission" date="2024-07" db="EMBL/GenBank/DDBJ databases">
        <authorList>
            <person name="Akdeniz Z."/>
        </authorList>
    </citation>
    <scope>NUCLEOTIDE SEQUENCE [LARGE SCALE GENOMIC DNA]</scope>
</reference>
<comment type="caution">
    <text evidence="1">The sequence shown here is derived from an EMBL/GenBank/DDBJ whole genome shotgun (WGS) entry which is preliminary data.</text>
</comment>
<proteinExistence type="predicted"/>
<keyword evidence="3" id="KW-1185">Reference proteome</keyword>
<dbReference type="EMBL" id="CAXDID020000071">
    <property type="protein sequence ID" value="CAL6014822.1"/>
    <property type="molecule type" value="Genomic_DNA"/>
</dbReference>
<reference evidence="1" key="1">
    <citation type="submission" date="2023-06" db="EMBL/GenBank/DDBJ databases">
        <authorList>
            <person name="Kurt Z."/>
        </authorList>
    </citation>
    <scope>NUCLEOTIDE SEQUENCE</scope>
</reference>
<name>A0AA86PNG5_9EUKA</name>
<gene>
    <name evidence="2" type="ORF">HINF_LOCUS24455</name>
    <name evidence="1" type="ORF">HINF_LOCUS25689</name>
</gene>
<dbReference type="EMBL" id="CATOUU010000653">
    <property type="protein sequence ID" value="CAI9938044.1"/>
    <property type="molecule type" value="Genomic_DNA"/>
</dbReference>
<evidence type="ECO:0000313" key="1">
    <source>
        <dbReference type="EMBL" id="CAI9938044.1"/>
    </source>
</evidence>
<dbReference type="Proteomes" id="UP001642409">
    <property type="component" value="Unassembled WGS sequence"/>
</dbReference>
<organism evidence="1">
    <name type="scientific">Hexamita inflata</name>
    <dbReference type="NCBI Taxonomy" id="28002"/>
    <lineage>
        <taxon>Eukaryota</taxon>
        <taxon>Metamonada</taxon>
        <taxon>Diplomonadida</taxon>
        <taxon>Hexamitidae</taxon>
        <taxon>Hexamitinae</taxon>
        <taxon>Hexamita</taxon>
    </lineage>
</organism>